<protein>
    <submittedName>
        <fullName evidence="1">Uncharacterized protein</fullName>
    </submittedName>
</protein>
<reference evidence="1" key="1">
    <citation type="submission" date="2014-11" db="EMBL/GenBank/DDBJ databases">
        <authorList>
            <person name="Amaro Gonzalez C."/>
        </authorList>
    </citation>
    <scope>NUCLEOTIDE SEQUENCE</scope>
</reference>
<proteinExistence type="predicted"/>
<organism evidence="1">
    <name type="scientific">Anguilla anguilla</name>
    <name type="common">European freshwater eel</name>
    <name type="synonym">Muraena anguilla</name>
    <dbReference type="NCBI Taxonomy" id="7936"/>
    <lineage>
        <taxon>Eukaryota</taxon>
        <taxon>Metazoa</taxon>
        <taxon>Chordata</taxon>
        <taxon>Craniata</taxon>
        <taxon>Vertebrata</taxon>
        <taxon>Euteleostomi</taxon>
        <taxon>Actinopterygii</taxon>
        <taxon>Neopterygii</taxon>
        <taxon>Teleostei</taxon>
        <taxon>Anguilliformes</taxon>
        <taxon>Anguillidae</taxon>
        <taxon>Anguilla</taxon>
    </lineage>
</organism>
<evidence type="ECO:0000313" key="1">
    <source>
        <dbReference type="EMBL" id="JAI06475.1"/>
    </source>
</evidence>
<name>A0A0E9XUZ6_ANGAN</name>
<dbReference type="AlphaFoldDB" id="A0A0E9XUZ6"/>
<sequence length="53" mass="6231">MCQKFSLVACVPMTIERCIIYAYFFQGGGERPQTYNFAFVLFYSYYLLCFSSI</sequence>
<reference evidence="1" key="2">
    <citation type="journal article" date="2015" name="Fish Shellfish Immunol.">
        <title>Early steps in the European eel (Anguilla anguilla)-Vibrio vulnificus interaction in the gills: Role of the RtxA13 toxin.</title>
        <authorList>
            <person name="Callol A."/>
            <person name="Pajuelo D."/>
            <person name="Ebbesson L."/>
            <person name="Teles M."/>
            <person name="MacKenzie S."/>
            <person name="Amaro C."/>
        </authorList>
    </citation>
    <scope>NUCLEOTIDE SEQUENCE</scope>
</reference>
<accession>A0A0E9XUZ6</accession>
<dbReference type="EMBL" id="GBXM01002103">
    <property type="protein sequence ID" value="JAI06475.1"/>
    <property type="molecule type" value="Transcribed_RNA"/>
</dbReference>